<feature type="transmembrane region" description="Helical" evidence="1">
    <location>
        <begin position="239"/>
        <end position="258"/>
    </location>
</feature>
<keyword evidence="1" id="KW-0812">Transmembrane</keyword>
<dbReference type="InterPro" id="IPR045339">
    <property type="entry name" value="DUF6534"/>
</dbReference>
<feature type="transmembrane region" description="Helical" evidence="1">
    <location>
        <begin position="58"/>
        <end position="79"/>
    </location>
</feature>
<protein>
    <recommendedName>
        <fullName evidence="2">DUF6534 domain-containing protein</fullName>
    </recommendedName>
</protein>
<accession>A0AA39UK66</accession>
<dbReference type="AlphaFoldDB" id="A0AA39UK66"/>
<keyword evidence="1" id="KW-1133">Transmembrane helix</keyword>
<keyword evidence="1" id="KW-0472">Membrane</keyword>
<organism evidence="3 4">
    <name type="scientific">Armillaria novae-zelandiae</name>
    <dbReference type="NCBI Taxonomy" id="153914"/>
    <lineage>
        <taxon>Eukaryota</taxon>
        <taxon>Fungi</taxon>
        <taxon>Dikarya</taxon>
        <taxon>Basidiomycota</taxon>
        <taxon>Agaricomycotina</taxon>
        <taxon>Agaricomycetes</taxon>
        <taxon>Agaricomycetidae</taxon>
        <taxon>Agaricales</taxon>
        <taxon>Marasmiineae</taxon>
        <taxon>Physalacriaceae</taxon>
        <taxon>Armillaria</taxon>
    </lineage>
</organism>
<gene>
    <name evidence="3" type="ORF">IW261DRAFT_1023744</name>
</gene>
<evidence type="ECO:0000259" key="2">
    <source>
        <dbReference type="Pfam" id="PF20152"/>
    </source>
</evidence>
<proteinExistence type="predicted"/>
<feature type="transmembrane region" description="Helical" evidence="1">
    <location>
        <begin position="25"/>
        <end position="46"/>
    </location>
</feature>
<feature type="transmembrane region" description="Helical" evidence="1">
    <location>
        <begin position="130"/>
        <end position="150"/>
    </location>
</feature>
<comment type="caution">
    <text evidence="3">The sequence shown here is derived from an EMBL/GenBank/DDBJ whole genome shotgun (WGS) entry which is preliminary data.</text>
</comment>
<feature type="transmembrane region" description="Helical" evidence="1">
    <location>
        <begin position="170"/>
        <end position="191"/>
    </location>
</feature>
<feature type="transmembrane region" description="Helical" evidence="1">
    <location>
        <begin position="211"/>
        <end position="233"/>
    </location>
</feature>
<evidence type="ECO:0000256" key="1">
    <source>
        <dbReference type="SAM" id="Phobius"/>
    </source>
</evidence>
<reference evidence="3" key="1">
    <citation type="submission" date="2023-06" db="EMBL/GenBank/DDBJ databases">
        <authorList>
            <consortium name="Lawrence Berkeley National Laboratory"/>
            <person name="Ahrendt S."/>
            <person name="Sahu N."/>
            <person name="Indic B."/>
            <person name="Wong-Bajracharya J."/>
            <person name="Merenyi Z."/>
            <person name="Ke H.-M."/>
            <person name="Monk M."/>
            <person name="Kocsube S."/>
            <person name="Drula E."/>
            <person name="Lipzen A."/>
            <person name="Balint B."/>
            <person name="Henrissat B."/>
            <person name="Andreopoulos B."/>
            <person name="Martin F.M."/>
            <person name="Harder C.B."/>
            <person name="Rigling D."/>
            <person name="Ford K.L."/>
            <person name="Foster G.D."/>
            <person name="Pangilinan J."/>
            <person name="Papanicolaou A."/>
            <person name="Barry K."/>
            <person name="LaButti K."/>
            <person name="Viragh M."/>
            <person name="Koriabine M."/>
            <person name="Yan M."/>
            <person name="Riley R."/>
            <person name="Champramary S."/>
            <person name="Plett K.L."/>
            <person name="Tsai I.J."/>
            <person name="Slot J."/>
            <person name="Sipos G."/>
            <person name="Plett J."/>
            <person name="Nagy L.G."/>
            <person name="Grigoriev I.V."/>
        </authorList>
    </citation>
    <scope>NUCLEOTIDE SEQUENCE</scope>
    <source>
        <strain evidence="3">ICMP 16352</strain>
    </source>
</reference>
<keyword evidence="4" id="KW-1185">Reference proteome</keyword>
<sequence>MQVQWLAVAARSVPENFEESAGPVLLGYVFHWGLFGVLTVQVYLYHLAFTKEKAYLRCLVYGIFMIEVVQTALITYELFRSFATNFGDVAVFSDPQVSWLAVPIFSGIVSGIVQIYFAHRISVLSGSRTIGLIIVILAITQATSSIVAGAQARTVRDVSHLQEKTDVGTTMWLAGSALCDVMIAISMTYFLSRFDTKYKETQAIISKFIRLVIETGSMTATVAVTDLILFLVFPHSNFHITPALVLAKLYSNTLLVMLNSRMHVSTARDDSTIARHSRWPTLNFIQPTQGTSSQVEDVRGIMTDDLHMSGGTDVCTINPIHNRSNLAIQSTGLGSLPHLADIELGRVDNVSPASTRTKIALD</sequence>
<dbReference type="EMBL" id="JAUEPR010000007">
    <property type="protein sequence ID" value="KAK0482220.1"/>
    <property type="molecule type" value="Genomic_DNA"/>
</dbReference>
<dbReference type="PANTHER" id="PTHR40465">
    <property type="entry name" value="CHROMOSOME 1, WHOLE GENOME SHOTGUN SEQUENCE"/>
    <property type="match status" value="1"/>
</dbReference>
<dbReference type="Proteomes" id="UP001175227">
    <property type="component" value="Unassembled WGS sequence"/>
</dbReference>
<evidence type="ECO:0000313" key="4">
    <source>
        <dbReference type="Proteomes" id="UP001175227"/>
    </source>
</evidence>
<dbReference type="Pfam" id="PF20152">
    <property type="entry name" value="DUF6534"/>
    <property type="match status" value="1"/>
</dbReference>
<name>A0AA39UK66_9AGAR</name>
<feature type="domain" description="DUF6534" evidence="2">
    <location>
        <begin position="176"/>
        <end position="263"/>
    </location>
</feature>
<dbReference type="PANTHER" id="PTHR40465:SF1">
    <property type="entry name" value="DUF6534 DOMAIN-CONTAINING PROTEIN"/>
    <property type="match status" value="1"/>
</dbReference>
<feature type="transmembrane region" description="Helical" evidence="1">
    <location>
        <begin position="99"/>
        <end position="118"/>
    </location>
</feature>
<evidence type="ECO:0000313" key="3">
    <source>
        <dbReference type="EMBL" id="KAK0482220.1"/>
    </source>
</evidence>